<accession>A0A080N497</accession>
<dbReference type="Proteomes" id="UP000028730">
    <property type="component" value="Unassembled WGS sequence"/>
</dbReference>
<keyword evidence="3" id="KW-1185">Reference proteome</keyword>
<evidence type="ECO:0000313" key="2">
    <source>
        <dbReference type="EMBL" id="KFF31160.1"/>
    </source>
</evidence>
<feature type="transmembrane region" description="Helical" evidence="1">
    <location>
        <begin position="56"/>
        <end position="76"/>
    </location>
</feature>
<dbReference type="STRING" id="1341695.BBOMB_0493"/>
<feature type="transmembrane region" description="Helical" evidence="1">
    <location>
        <begin position="6"/>
        <end position="25"/>
    </location>
</feature>
<dbReference type="RefSeq" id="WP_044086665.1">
    <property type="nucleotide sequence ID" value="NZ_ATLK01000001.1"/>
</dbReference>
<dbReference type="PANTHER" id="PTHR37309">
    <property type="entry name" value="SLR0284 PROTEIN"/>
    <property type="match status" value="1"/>
</dbReference>
<name>A0A080N497_9BIFI</name>
<dbReference type="InterPro" id="IPR007165">
    <property type="entry name" value="Phage_holin_4_2"/>
</dbReference>
<dbReference type="PANTHER" id="PTHR37309:SF1">
    <property type="entry name" value="SLR0284 PROTEIN"/>
    <property type="match status" value="1"/>
</dbReference>
<gene>
    <name evidence="2" type="ORF">BBOMB_0493</name>
</gene>
<feature type="transmembrane region" description="Helical" evidence="1">
    <location>
        <begin position="32"/>
        <end position="50"/>
    </location>
</feature>
<dbReference type="Pfam" id="PF04020">
    <property type="entry name" value="Phage_holin_4_2"/>
    <property type="match status" value="1"/>
</dbReference>
<sequence length="121" mass="13092">MTQFLSRWLVLTIAAGVMVALIPGMRPIGNPAIFGIAAFALFMALINASIKPFLHILSLPFTVLTFGFFALIVNWLCMELASWLAVALFGVGVAINGFWVSVVGSFIMMVVSWIVESIIGL</sequence>
<dbReference type="OrthoDB" id="9810847at2"/>
<keyword evidence="1" id="KW-1133">Transmembrane helix</keyword>
<evidence type="ECO:0000256" key="1">
    <source>
        <dbReference type="SAM" id="Phobius"/>
    </source>
</evidence>
<comment type="caution">
    <text evidence="2">The sequence shown here is derived from an EMBL/GenBank/DDBJ whole genome shotgun (WGS) entry which is preliminary data.</text>
</comment>
<dbReference type="AlphaFoldDB" id="A0A080N497"/>
<keyword evidence="1" id="KW-0812">Transmembrane</keyword>
<organism evidence="2 3">
    <name type="scientific">Bifidobacterium bombi DSM 19703</name>
    <dbReference type="NCBI Taxonomy" id="1341695"/>
    <lineage>
        <taxon>Bacteria</taxon>
        <taxon>Bacillati</taxon>
        <taxon>Actinomycetota</taxon>
        <taxon>Actinomycetes</taxon>
        <taxon>Bifidobacteriales</taxon>
        <taxon>Bifidobacteriaceae</taxon>
        <taxon>Bifidobacterium</taxon>
    </lineage>
</organism>
<evidence type="ECO:0000313" key="3">
    <source>
        <dbReference type="Proteomes" id="UP000028730"/>
    </source>
</evidence>
<dbReference type="EMBL" id="ATLK01000001">
    <property type="protein sequence ID" value="KFF31160.1"/>
    <property type="molecule type" value="Genomic_DNA"/>
</dbReference>
<protein>
    <submittedName>
        <fullName evidence="2">Membrane spanning protein</fullName>
    </submittedName>
</protein>
<dbReference type="eggNOG" id="COG1950">
    <property type="taxonomic scope" value="Bacteria"/>
</dbReference>
<feature type="transmembrane region" description="Helical" evidence="1">
    <location>
        <begin position="83"/>
        <end position="115"/>
    </location>
</feature>
<proteinExistence type="predicted"/>
<reference evidence="2 3" key="1">
    <citation type="journal article" date="2014" name="Appl. Environ. Microbiol.">
        <title>Genomic encyclopedia of type strains of the genus Bifidobacterium.</title>
        <authorList>
            <person name="Milani C."/>
            <person name="Lugli G.A."/>
            <person name="Duranti S."/>
            <person name="Turroni F."/>
            <person name="Bottacini F."/>
            <person name="Mangifesta M."/>
            <person name="Sanchez B."/>
            <person name="Viappiani A."/>
            <person name="Mancabelli L."/>
            <person name="Taminiau B."/>
            <person name="Delcenserie V."/>
            <person name="Barrangou R."/>
            <person name="Margolles A."/>
            <person name="van Sinderen D."/>
            <person name="Ventura M."/>
        </authorList>
    </citation>
    <scope>NUCLEOTIDE SEQUENCE [LARGE SCALE GENOMIC DNA]</scope>
    <source>
        <strain evidence="2 3">DSM 19703</strain>
    </source>
</reference>
<keyword evidence="1" id="KW-0472">Membrane</keyword>